<keyword evidence="3" id="KW-1185">Reference proteome</keyword>
<sequence length="268" mass="29701">MLLLRLTAQTPNAALLFQHCFTRKSIHCTSLLHRRTTAAAAVSLTLPASSSARPSPASFTLAAAAVRHYHISRPSSSSVQSKNADSQSAAQSAAAQSSSSSSRESVNDPILYMWRPPSPLYILYIRLKRQLLMTQRGRMVLAFVVGVTVLYMVEHPGRFDFNFVKLKPDVWSDKTRKPMFSDPAPMPFPGDEEAMLKFIERERNFTHVSSREGSGDHTMAKESQEDWERTVRDIAQHMVAVGAYNSIEGALGDKGWNNKQSSVVNSSS</sequence>
<accession>A0A0D2VYT3</accession>
<evidence type="ECO:0000313" key="2">
    <source>
        <dbReference type="EMBL" id="KJE96912.1"/>
    </source>
</evidence>
<reference evidence="3" key="1">
    <citation type="submission" date="2011-02" db="EMBL/GenBank/DDBJ databases">
        <title>The Genome Sequence of Capsaspora owczarzaki ATCC 30864.</title>
        <authorList>
            <person name="Russ C."/>
            <person name="Cuomo C."/>
            <person name="Burger G."/>
            <person name="Gray M.W."/>
            <person name="Holland P.W.H."/>
            <person name="King N."/>
            <person name="Lang F.B.F."/>
            <person name="Roger A.J."/>
            <person name="Ruiz-Trillo I."/>
            <person name="Young S.K."/>
            <person name="Zeng Q."/>
            <person name="Gargeya S."/>
            <person name="Alvarado L."/>
            <person name="Berlin A."/>
            <person name="Chapman S.B."/>
            <person name="Chen Z."/>
            <person name="Freedman E."/>
            <person name="Gellesch M."/>
            <person name="Goldberg J."/>
            <person name="Griggs A."/>
            <person name="Gujja S."/>
            <person name="Heilman E."/>
            <person name="Heiman D."/>
            <person name="Howarth C."/>
            <person name="Mehta T."/>
            <person name="Neiman D."/>
            <person name="Pearson M."/>
            <person name="Roberts A."/>
            <person name="Saif S."/>
            <person name="Shea T."/>
            <person name="Shenoy N."/>
            <person name="Sisk P."/>
            <person name="Stolte C."/>
            <person name="Sykes S."/>
            <person name="White J."/>
            <person name="Yandava C."/>
            <person name="Haas B."/>
            <person name="Nusbaum C."/>
            <person name="Birren B."/>
        </authorList>
    </citation>
    <scope>NUCLEOTIDE SEQUENCE</scope>
    <source>
        <strain evidence="3">ATCC 30864</strain>
    </source>
</reference>
<feature type="compositionally biased region" description="Low complexity" evidence="1">
    <location>
        <begin position="86"/>
        <end position="102"/>
    </location>
</feature>
<dbReference type="RefSeq" id="XP_004343884.1">
    <property type="nucleotide sequence ID" value="XM_004343834.2"/>
</dbReference>
<protein>
    <submittedName>
        <fullName evidence="2">Uncharacterized protein</fullName>
    </submittedName>
</protein>
<feature type="compositionally biased region" description="Polar residues" evidence="1">
    <location>
        <begin position="74"/>
        <end position="85"/>
    </location>
</feature>
<organism evidence="2 3">
    <name type="scientific">Capsaspora owczarzaki (strain ATCC 30864)</name>
    <dbReference type="NCBI Taxonomy" id="595528"/>
    <lineage>
        <taxon>Eukaryota</taxon>
        <taxon>Filasterea</taxon>
        <taxon>Capsaspora</taxon>
    </lineage>
</organism>
<dbReference type="EMBL" id="KE346372">
    <property type="protein sequence ID" value="KJE96912.1"/>
    <property type="molecule type" value="Genomic_DNA"/>
</dbReference>
<evidence type="ECO:0000256" key="1">
    <source>
        <dbReference type="SAM" id="MobiDB-lite"/>
    </source>
</evidence>
<dbReference type="InParanoid" id="A0A0D2VYT3"/>
<dbReference type="Proteomes" id="UP000008743">
    <property type="component" value="Unassembled WGS sequence"/>
</dbReference>
<gene>
    <name evidence="2" type="ORF">CAOG_007160</name>
</gene>
<dbReference type="AlphaFoldDB" id="A0A0D2VYT3"/>
<proteinExistence type="predicted"/>
<name>A0A0D2VYT3_CAPO3</name>
<feature type="region of interest" description="Disordered" evidence="1">
    <location>
        <begin position="74"/>
        <end position="104"/>
    </location>
</feature>
<evidence type="ECO:0000313" key="3">
    <source>
        <dbReference type="Proteomes" id="UP000008743"/>
    </source>
</evidence>